<name>A0AAE0AV28_9ROSI</name>
<reference evidence="4" key="1">
    <citation type="journal article" date="2023" name="Plant J.">
        <title>Genome sequences and population genomics provide insights into the demographic history, inbreeding, and mutation load of two 'living fossil' tree species of Dipteronia.</title>
        <authorList>
            <person name="Feng Y."/>
            <person name="Comes H.P."/>
            <person name="Chen J."/>
            <person name="Zhu S."/>
            <person name="Lu R."/>
            <person name="Zhang X."/>
            <person name="Li P."/>
            <person name="Qiu J."/>
            <person name="Olsen K.M."/>
            <person name="Qiu Y."/>
        </authorList>
    </citation>
    <scope>NUCLEOTIDE SEQUENCE</scope>
    <source>
        <strain evidence="4">NBL</strain>
    </source>
</reference>
<evidence type="ECO:0000256" key="1">
    <source>
        <dbReference type="ARBA" id="ARBA00004308"/>
    </source>
</evidence>
<dbReference type="GO" id="GO:0012505">
    <property type="term" value="C:endomembrane system"/>
    <property type="evidence" value="ECO:0007669"/>
    <property type="project" value="UniProtKB-SubCell"/>
</dbReference>
<feature type="chain" id="PRO_5042159782" evidence="3">
    <location>
        <begin position="19"/>
        <end position="81"/>
    </location>
</feature>
<dbReference type="GO" id="GO:0080162">
    <property type="term" value="P:endoplasmic reticulum to cytosol auxin transport"/>
    <property type="evidence" value="ECO:0007669"/>
    <property type="project" value="InterPro"/>
</dbReference>
<dbReference type="PROSITE" id="PS51257">
    <property type="entry name" value="PROKAR_LIPOPROTEIN"/>
    <property type="match status" value="1"/>
</dbReference>
<evidence type="ECO:0000256" key="2">
    <source>
        <dbReference type="ARBA" id="ARBA00022448"/>
    </source>
</evidence>
<organism evidence="4 5">
    <name type="scientific">Dipteronia sinensis</name>
    <dbReference type="NCBI Taxonomy" id="43782"/>
    <lineage>
        <taxon>Eukaryota</taxon>
        <taxon>Viridiplantae</taxon>
        <taxon>Streptophyta</taxon>
        <taxon>Embryophyta</taxon>
        <taxon>Tracheophyta</taxon>
        <taxon>Spermatophyta</taxon>
        <taxon>Magnoliopsida</taxon>
        <taxon>eudicotyledons</taxon>
        <taxon>Gunneridae</taxon>
        <taxon>Pentapetalae</taxon>
        <taxon>rosids</taxon>
        <taxon>malvids</taxon>
        <taxon>Sapindales</taxon>
        <taxon>Sapindaceae</taxon>
        <taxon>Hippocastanoideae</taxon>
        <taxon>Acereae</taxon>
        <taxon>Dipteronia</taxon>
    </lineage>
</organism>
<evidence type="ECO:0000313" key="4">
    <source>
        <dbReference type="EMBL" id="KAK3224388.1"/>
    </source>
</evidence>
<dbReference type="PANTHER" id="PTHR31651">
    <property type="match status" value="1"/>
</dbReference>
<evidence type="ECO:0000313" key="5">
    <source>
        <dbReference type="Proteomes" id="UP001281410"/>
    </source>
</evidence>
<evidence type="ECO:0000256" key="3">
    <source>
        <dbReference type="SAM" id="SignalP"/>
    </source>
</evidence>
<gene>
    <name evidence="4" type="ORF">Dsin_011413</name>
</gene>
<dbReference type="PANTHER" id="PTHR31651:SF6">
    <property type="entry name" value="PROTEIN PIN-LIKES 1-LIKE"/>
    <property type="match status" value="1"/>
</dbReference>
<keyword evidence="3" id="KW-0732">Signal</keyword>
<keyword evidence="2" id="KW-0813">Transport</keyword>
<dbReference type="EMBL" id="JANJYJ010000003">
    <property type="protein sequence ID" value="KAK3224388.1"/>
    <property type="molecule type" value="Genomic_DNA"/>
</dbReference>
<dbReference type="InterPro" id="IPR045033">
    <property type="entry name" value="PILS1/3/4/5/7"/>
</dbReference>
<comment type="subcellular location">
    <subcellularLocation>
        <location evidence="1">Endomembrane system</location>
    </subcellularLocation>
</comment>
<keyword evidence="5" id="KW-1185">Reference proteome</keyword>
<feature type="signal peptide" evidence="3">
    <location>
        <begin position="1"/>
        <end position="18"/>
    </location>
</feature>
<sequence length="81" mass="8948">MRLCRWSALAWILIKITGIPPHLQGLVIGCCSAGNLGNLLLIIVPPQCEESDSPFGESSVCSTYGQAFMCFPFYDYRMKTS</sequence>
<protein>
    <submittedName>
        <fullName evidence="4">Uncharacterized protein</fullName>
    </submittedName>
</protein>
<proteinExistence type="predicted"/>
<dbReference type="Proteomes" id="UP001281410">
    <property type="component" value="Unassembled WGS sequence"/>
</dbReference>
<accession>A0AAE0AV28</accession>
<comment type="caution">
    <text evidence="4">The sequence shown here is derived from an EMBL/GenBank/DDBJ whole genome shotgun (WGS) entry which is preliminary data.</text>
</comment>
<dbReference type="AlphaFoldDB" id="A0AAE0AV28"/>